<gene>
    <name evidence="18" type="ORF">DPMN_055594</name>
</gene>
<keyword evidence="7 13" id="KW-1133">Transmembrane helix</keyword>
<dbReference type="Gene3D" id="2.10.70.10">
    <property type="entry name" value="Complement Module, domain 1"/>
    <property type="match status" value="4"/>
</dbReference>
<name>A0A9D4CQ86_DREPO</name>
<comment type="caution">
    <text evidence="18">The sequence shown here is derived from an EMBL/GenBank/DDBJ whole genome shotgun (WGS) entry which is preliminary data.</text>
</comment>
<dbReference type="PROSITE" id="PS00383">
    <property type="entry name" value="TYR_PHOSPHATASE_1"/>
    <property type="match status" value="1"/>
</dbReference>
<evidence type="ECO:0000256" key="3">
    <source>
        <dbReference type="ARBA" id="ARBA00022692"/>
    </source>
</evidence>
<keyword evidence="6" id="KW-0904">Protein phosphatase</keyword>
<evidence type="ECO:0000256" key="2">
    <source>
        <dbReference type="ARBA" id="ARBA00013064"/>
    </source>
</evidence>
<comment type="subcellular location">
    <subcellularLocation>
        <location evidence="1">Membrane</location>
        <topology evidence="1">Single-pass type I membrane protein</topology>
    </subcellularLocation>
</comment>
<feature type="domain" description="Fibronectin type-III" evidence="16">
    <location>
        <begin position="1126"/>
        <end position="1221"/>
    </location>
</feature>
<keyword evidence="12" id="KW-0768">Sushi</keyword>
<dbReference type="Pfam" id="PF00041">
    <property type="entry name" value="fn3"/>
    <property type="match status" value="2"/>
</dbReference>
<dbReference type="Proteomes" id="UP000828390">
    <property type="component" value="Unassembled WGS sequence"/>
</dbReference>
<keyword evidence="19" id="KW-1185">Reference proteome</keyword>
<evidence type="ECO:0000256" key="7">
    <source>
        <dbReference type="ARBA" id="ARBA00022989"/>
    </source>
</evidence>
<dbReference type="SUPFAM" id="SSF49265">
    <property type="entry name" value="Fibronectin type III"/>
    <property type="match status" value="3"/>
</dbReference>
<dbReference type="GO" id="GO:0004725">
    <property type="term" value="F:protein tyrosine phosphatase activity"/>
    <property type="evidence" value="ECO:0007669"/>
    <property type="project" value="UniProtKB-EC"/>
</dbReference>
<dbReference type="InterPro" id="IPR013783">
    <property type="entry name" value="Ig-like_fold"/>
</dbReference>
<dbReference type="SMART" id="SM00060">
    <property type="entry name" value="FN3"/>
    <property type="match status" value="8"/>
</dbReference>
<feature type="domain" description="Fibronectin type-III" evidence="16">
    <location>
        <begin position="1017"/>
        <end position="1122"/>
    </location>
</feature>
<reference evidence="18" key="1">
    <citation type="journal article" date="2019" name="bioRxiv">
        <title>The Genome of the Zebra Mussel, Dreissena polymorpha: A Resource for Invasive Species Research.</title>
        <authorList>
            <person name="McCartney M.A."/>
            <person name="Auch B."/>
            <person name="Kono T."/>
            <person name="Mallez S."/>
            <person name="Zhang Y."/>
            <person name="Obille A."/>
            <person name="Becker A."/>
            <person name="Abrahante J.E."/>
            <person name="Garbe J."/>
            <person name="Badalamenti J.P."/>
            <person name="Herman A."/>
            <person name="Mangelson H."/>
            <person name="Liachko I."/>
            <person name="Sullivan S."/>
            <person name="Sone E.D."/>
            <person name="Koren S."/>
            <person name="Silverstein K.A.T."/>
            <person name="Beckman K.B."/>
            <person name="Gohl D.M."/>
        </authorList>
    </citation>
    <scope>NUCLEOTIDE SEQUENCE</scope>
    <source>
        <strain evidence="18">Duluth1</strain>
        <tissue evidence="18">Whole animal</tissue>
    </source>
</reference>
<evidence type="ECO:0000259" key="15">
    <source>
        <dbReference type="PROSITE" id="PS50056"/>
    </source>
</evidence>
<dbReference type="FunFam" id="3.90.190.10:FF:000009">
    <property type="entry name" value="Receptor-type tyrosine-protein phosphatase beta"/>
    <property type="match status" value="1"/>
</dbReference>
<dbReference type="SUPFAM" id="SSF57535">
    <property type="entry name" value="Complement control module/SCR domain"/>
    <property type="match status" value="4"/>
</dbReference>
<feature type="domain" description="Fibronectin type-III" evidence="16">
    <location>
        <begin position="487"/>
        <end position="586"/>
    </location>
</feature>
<evidence type="ECO:0000259" key="14">
    <source>
        <dbReference type="PROSITE" id="PS50055"/>
    </source>
</evidence>
<dbReference type="PRINTS" id="PR00700">
    <property type="entry name" value="PRTYPHPHTASE"/>
</dbReference>
<keyword evidence="5" id="KW-0378">Hydrolase</keyword>
<dbReference type="PROSITE" id="PS50055">
    <property type="entry name" value="TYR_PHOSPHATASE_PTP"/>
    <property type="match status" value="1"/>
</dbReference>
<proteinExistence type="predicted"/>
<dbReference type="InterPro" id="IPR000436">
    <property type="entry name" value="Sushi_SCR_CCP_dom"/>
</dbReference>
<dbReference type="InterPro" id="IPR036116">
    <property type="entry name" value="FN3_sf"/>
</dbReference>
<feature type="domain" description="Sushi" evidence="17">
    <location>
        <begin position="65"/>
        <end position="122"/>
    </location>
</feature>
<keyword evidence="9 12" id="KW-1015">Disulfide bond</keyword>
<dbReference type="Gene3D" id="3.90.190.10">
    <property type="entry name" value="Protein tyrosine phosphatase superfamily"/>
    <property type="match status" value="1"/>
</dbReference>
<evidence type="ECO:0000256" key="12">
    <source>
        <dbReference type="PROSITE-ProRule" id="PRU00302"/>
    </source>
</evidence>
<sequence>MFEFSETDCGRPPTLTNGDLKFNYTTFNSTVQYTCNPGYYLTGRSIIRCLEAGTWDSLKANCTIKNCKTPPSVPGGYFSDIMKTIVNTTVNVTCYKGYKLNGINAITCLETGHWTTTPTCDVVDCKTRPSVPGGYFPDNMGTTANTTVNVTCYKGYKFNGTAAITCSATGNWTTTQTCDVVDCGEPPIINGGYFPKNMTTTANATVNIICSPGYILNGTETIQCLEYGNWTTAPACDVVSVAYEGACNVSIQCKTEAAECSVNERKCLCPIDRFYRNRTNTCETLPDCEQNWLINQVTTKSITFTENQSPESFGYYVVELNNVESFTLNENMKCHDMEVCAFSKDVKILNISGLESGLLYNFSFKTAKEKEQNISYAVSKNICQTFSLYTAPELPKDITIPTERINSSSFVVQFSDHQALNNFIDWHLDVYNNGEFITNMTQPKAISMMTISEGIQESTTYTVSIFTVALNQTSISENVTVNTRPIDTSPAQFYNVSENSIFLHFNCVDPTTKYTHIVTTTCQINFGGPCKPHGSNGTFERCTKPVEVKISDLKPGTLYTVTIHTSFKGMLNSVPQTISSYTTPNIVNKTSIKIASSTTSSMRVMWGNVTETFNGYNVHFNCTSPNINSKSNATFDPTVYSNEASVSGLDPGTFCSINLTTFLKTGEFGNLFSGVVEVRLNESTNETAPGSVQSAQISETTSMRSTLHWSTPFLRNGIIRHYVTWITEQNDSCLRLSLWNFSAYDDLYPINANLLRNISCSYNETNTFSSETQLSWSLTGLHPFRNYTAYIAAYTVDLGPQTTVQIDTLEDIPGKPVSLRDEEKTSNSIKMHWSAPLERNGIVLNYTVKYRFDERECRKKGAIKEVSKTSETSLTQMELTESIYSYWDYNISVKATNKIDSGNYSDVYSVKTNESNPDTVNEITSEFVFAQNATIIWKAPCYANGVLRHFYVEITNETTRDNKSAWKYTAKVNATLHELVVHQLLPFRNYSVKIFAENTYYNGTYNASHEFRTAIDDPEKTTGLSQNLTFPYSVKLSWDRVKKYTGPTKYIINVVDLSTHELFTTFNTTVGYWLNELATEALIVELDAYWHYTVSVTAVTSDGDMSTRYSATSELQVLTAEDVPGPVTNLTVQNETDLEKPRQLVVRWERPKERDLNGIIVRYYIFCSNMDKLYNTTSSVQFYKIPLFINNTVDIAVQVWAATRAGNGTPTDNVIAVSPGAPYRAIETPTTPLTKTADVPVDDNKKMIAVLLPKTFLCNNANGLPDTWGVIVAQDGTENEIPFVGSREKYNNRSTSDYKKWYQVKDDDKMWPYIATSNWTPQCNTEHKTRRRRSVEDNTINFIVGSDDCSNNKGYCNGPLQPGRSYRVKSFACTTTGCTETLYSHPIQTAPNLVPAIVGGLAAAVAVIAVVTLIVYTKRTGKLCFSRKTVEREQKGGDIEIPEVETPSTEYIFKPGPVRLSEFSEYVARMHRDSKMLFSDAFKMLRDKSPGHPITAADTQQCRPKNRYTNIMPFDHSRVKLRALDDVEGSDFINANYIPGNNSRREYIATQGPMQMTFDDFWRMIWEQNVDAIVMLTKLAEKGRIKCDQYWPNATEPVFYGEVVVSIKSESNLSDYTLRIFEIKTSKGPSRIVKQFWYLKWPDMGCPEDPQMLLDFVKSVREHTHRPDRTNPTVVHCSAGVGRTGTFIAVDHLLQYIRNHDTVNIYQLVLDMREHRVNMVQTEDQFIYIYECLKAFINTDEEDEEPIYQNGDFGAENIYENAGFRKET</sequence>
<evidence type="ECO:0000256" key="11">
    <source>
        <dbReference type="ARBA" id="ARBA00051722"/>
    </source>
</evidence>
<dbReference type="InterPro" id="IPR003595">
    <property type="entry name" value="Tyr_Pase_cat"/>
</dbReference>
<dbReference type="InterPro" id="IPR029021">
    <property type="entry name" value="Prot-tyrosine_phosphatase-like"/>
</dbReference>
<feature type="domain" description="Sushi" evidence="17">
    <location>
        <begin position="7"/>
        <end position="64"/>
    </location>
</feature>
<dbReference type="Pfam" id="PF00084">
    <property type="entry name" value="Sushi"/>
    <property type="match status" value="4"/>
</dbReference>
<evidence type="ECO:0000256" key="8">
    <source>
        <dbReference type="ARBA" id="ARBA00023136"/>
    </source>
</evidence>
<evidence type="ECO:0000256" key="10">
    <source>
        <dbReference type="ARBA" id="ARBA00023180"/>
    </source>
</evidence>
<accession>A0A9D4CQ86</accession>
<evidence type="ECO:0000256" key="6">
    <source>
        <dbReference type="ARBA" id="ARBA00022912"/>
    </source>
</evidence>
<comment type="catalytic activity">
    <reaction evidence="11">
        <text>O-phospho-L-tyrosyl-[protein] + H2O = L-tyrosyl-[protein] + phosphate</text>
        <dbReference type="Rhea" id="RHEA:10684"/>
        <dbReference type="Rhea" id="RHEA-COMP:10136"/>
        <dbReference type="Rhea" id="RHEA-COMP:20101"/>
        <dbReference type="ChEBI" id="CHEBI:15377"/>
        <dbReference type="ChEBI" id="CHEBI:43474"/>
        <dbReference type="ChEBI" id="CHEBI:46858"/>
        <dbReference type="ChEBI" id="CHEBI:61978"/>
        <dbReference type="EC" id="3.1.3.48"/>
    </reaction>
</comment>
<dbReference type="GO" id="GO:0016020">
    <property type="term" value="C:membrane"/>
    <property type="evidence" value="ECO:0007669"/>
    <property type="project" value="UniProtKB-SubCell"/>
</dbReference>
<comment type="caution">
    <text evidence="12">Lacks conserved residue(s) required for the propagation of feature annotation.</text>
</comment>
<dbReference type="PROSITE" id="PS50923">
    <property type="entry name" value="SUSHI"/>
    <property type="match status" value="4"/>
</dbReference>
<evidence type="ECO:0000313" key="19">
    <source>
        <dbReference type="Proteomes" id="UP000828390"/>
    </source>
</evidence>
<dbReference type="InterPro" id="IPR050713">
    <property type="entry name" value="RTP_Phos/Ushers"/>
</dbReference>
<dbReference type="PANTHER" id="PTHR46957">
    <property type="entry name" value="CYTOKINE RECEPTOR"/>
    <property type="match status" value="1"/>
</dbReference>
<dbReference type="PROSITE" id="PS50056">
    <property type="entry name" value="TYR_PHOSPHATASE_2"/>
    <property type="match status" value="1"/>
</dbReference>
<feature type="domain" description="Sushi" evidence="17">
    <location>
        <begin position="181"/>
        <end position="238"/>
    </location>
</feature>
<dbReference type="CDD" id="cd00063">
    <property type="entry name" value="FN3"/>
    <property type="match status" value="3"/>
</dbReference>
<feature type="domain" description="Sushi" evidence="17">
    <location>
        <begin position="123"/>
        <end position="180"/>
    </location>
</feature>
<organism evidence="18 19">
    <name type="scientific">Dreissena polymorpha</name>
    <name type="common">Zebra mussel</name>
    <name type="synonym">Mytilus polymorpha</name>
    <dbReference type="NCBI Taxonomy" id="45954"/>
    <lineage>
        <taxon>Eukaryota</taxon>
        <taxon>Metazoa</taxon>
        <taxon>Spiralia</taxon>
        <taxon>Lophotrochozoa</taxon>
        <taxon>Mollusca</taxon>
        <taxon>Bivalvia</taxon>
        <taxon>Autobranchia</taxon>
        <taxon>Heteroconchia</taxon>
        <taxon>Euheterodonta</taxon>
        <taxon>Imparidentia</taxon>
        <taxon>Neoheterodontei</taxon>
        <taxon>Myida</taxon>
        <taxon>Dreissenoidea</taxon>
        <taxon>Dreissenidae</taxon>
        <taxon>Dreissena</taxon>
    </lineage>
</organism>
<dbReference type="InterPro" id="IPR016130">
    <property type="entry name" value="Tyr_Pase_AS"/>
</dbReference>
<feature type="domain" description="Fibronectin type-III" evidence="16">
    <location>
        <begin position="916"/>
        <end position="1016"/>
    </location>
</feature>
<dbReference type="SMART" id="SM00032">
    <property type="entry name" value="CCP"/>
    <property type="match status" value="4"/>
</dbReference>
<feature type="domain" description="Tyrosine-protein phosphatase" evidence="14">
    <location>
        <begin position="1478"/>
        <end position="1736"/>
    </location>
</feature>
<dbReference type="InterPro" id="IPR000387">
    <property type="entry name" value="Tyr_Pase_dom"/>
</dbReference>
<dbReference type="InterPro" id="IPR035976">
    <property type="entry name" value="Sushi/SCR/CCP_sf"/>
</dbReference>
<evidence type="ECO:0000256" key="13">
    <source>
        <dbReference type="SAM" id="Phobius"/>
    </source>
</evidence>
<feature type="domain" description="Fibronectin type-III" evidence="16">
    <location>
        <begin position="815"/>
        <end position="915"/>
    </location>
</feature>
<keyword evidence="4" id="KW-0732">Signal</keyword>
<dbReference type="Pfam" id="PF00102">
    <property type="entry name" value="Y_phosphatase"/>
    <property type="match status" value="1"/>
</dbReference>
<dbReference type="InterPro" id="IPR003961">
    <property type="entry name" value="FN3_dom"/>
</dbReference>
<evidence type="ECO:0000259" key="16">
    <source>
        <dbReference type="PROSITE" id="PS50853"/>
    </source>
</evidence>
<dbReference type="PROSITE" id="PS50853">
    <property type="entry name" value="FN3"/>
    <property type="match status" value="5"/>
</dbReference>
<evidence type="ECO:0000256" key="9">
    <source>
        <dbReference type="ARBA" id="ARBA00023157"/>
    </source>
</evidence>
<dbReference type="SMART" id="SM00404">
    <property type="entry name" value="PTPc_motif"/>
    <property type="match status" value="1"/>
</dbReference>
<dbReference type="InterPro" id="IPR000242">
    <property type="entry name" value="PTP_cat"/>
</dbReference>
<evidence type="ECO:0000256" key="4">
    <source>
        <dbReference type="ARBA" id="ARBA00022729"/>
    </source>
</evidence>
<evidence type="ECO:0000259" key="17">
    <source>
        <dbReference type="PROSITE" id="PS50923"/>
    </source>
</evidence>
<dbReference type="EC" id="3.1.3.48" evidence="2"/>
<evidence type="ECO:0000313" key="18">
    <source>
        <dbReference type="EMBL" id="KAH3729619.1"/>
    </source>
</evidence>
<feature type="transmembrane region" description="Helical" evidence="13">
    <location>
        <begin position="1393"/>
        <end position="1417"/>
    </location>
</feature>
<evidence type="ECO:0000256" key="1">
    <source>
        <dbReference type="ARBA" id="ARBA00004479"/>
    </source>
</evidence>
<keyword evidence="10" id="KW-0325">Glycoprotein</keyword>
<evidence type="ECO:0000256" key="5">
    <source>
        <dbReference type="ARBA" id="ARBA00022801"/>
    </source>
</evidence>
<dbReference type="PANTHER" id="PTHR46957:SF3">
    <property type="entry name" value="CYTOKINE RECEPTOR"/>
    <property type="match status" value="1"/>
</dbReference>
<feature type="domain" description="Tyrosine specific protein phosphatases" evidence="15">
    <location>
        <begin position="1654"/>
        <end position="1727"/>
    </location>
</feature>
<dbReference type="SMART" id="SM00194">
    <property type="entry name" value="PTPc"/>
    <property type="match status" value="1"/>
</dbReference>
<keyword evidence="8 13" id="KW-0472">Membrane</keyword>
<dbReference type="EMBL" id="JAIWYP010000012">
    <property type="protein sequence ID" value="KAH3729619.1"/>
    <property type="molecule type" value="Genomic_DNA"/>
</dbReference>
<keyword evidence="3 13" id="KW-0812">Transmembrane</keyword>
<dbReference type="SUPFAM" id="SSF52799">
    <property type="entry name" value="(Phosphotyrosine protein) phosphatases II"/>
    <property type="match status" value="1"/>
</dbReference>
<dbReference type="Gene3D" id="2.60.40.10">
    <property type="entry name" value="Immunoglobulins"/>
    <property type="match status" value="6"/>
</dbReference>
<protein>
    <recommendedName>
        <fullName evidence="2">protein-tyrosine-phosphatase</fullName>
        <ecNumber evidence="2">3.1.3.48</ecNumber>
    </recommendedName>
</protein>
<dbReference type="CDD" id="cd00033">
    <property type="entry name" value="CCP"/>
    <property type="match status" value="3"/>
</dbReference>
<feature type="disulfide bond" evidence="12">
    <location>
        <begin position="35"/>
        <end position="62"/>
    </location>
</feature>
<reference evidence="18" key="2">
    <citation type="submission" date="2020-11" db="EMBL/GenBank/DDBJ databases">
        <authorList>
            <person name="McCartney M.A."/>
            <person name="Auch B."/>
            <person name="Kono T."/>
            <person name="Mallez S."/>
            <person name="Becker A."/>
            <person name="Gohl D.M."/>
            <person name="Silverstein K.A.T."/>
            <person name="Koren S."/>
            <person name="Bechman K.B."/>
            <person name="Herman A."/>
            <person name="Abrahante J.E."/>
            <person name="Garbe J."/>
        </authorList>
    </citation>
    <scope>NUCLEOTIDE SEQUENCE</scope>
    <source>
        <strain evidence="18">Duluth1</strain>
        <tissue evidence="18">Whole animal</tissue>
    </source>
</reference>